<keyword evidence="3" id="KW-1185">Reference proteome</keyword>
<comment type="caution">
    <text evidence="2">The sequence shown here is derived from an EMBL/GenBank/DDBJ whole genome shotgun (WGS) entry which is preliminary data.</text>
</comment>
<dbReference type="EMBL" id="JBHUII010000004">
    <property type="protein sequence ID" value="MFD2205690.1"/>
    <property type="molecule type" value="Genomic_DNA"/>
</dbReference>
<gene>
    <name evidence="2" type="ORF">ACFSKO_08715</name>
</gene>
<dbReference type="RefSeq" id="WP_380250546.1">
    <property type="nucleotide sequence ID" value="NZ_JBHUII010000004.1"/>
</dbReference>
<evidence type="ECO:0000313" key="2">
    <source>
        <dbReference type="EMBL" id="MFD2205690.1"/>
    </source>
</evidence>
<organism evidence="2 3">
    <name type="scientific">Kiloniella antarctica</name>
    <dbReference type="NCBI Taxonomy" id="1550907"/>
    <lineage>
        <taxon>Bacteria</taxon>
        <taxon>Pseudomonadati</taxon>
        <taxon>Pseudomonadota</taxon>
        <taxon>Alphaproteobacteria</taxon>
        <taxon>Rhodospirillales</taxon>
        <taxon>Kiloniellaceae</taxon>
        <taxon>Kiloniella</taxon>
    </lineage>
</organism>
<sequence length="97" mass="11477">MTSSNKSHKKLKRDIIDWHCAELTRATPITDSYKNTQNVRRFLRRECGENFKFTRPFMAQIRGWIQEGAKGTDCKTLGDVADEWNRREKKDRIKEST</sequence>
<protein>
    <submittedName>
        <fullName evidence="2">DUF6434 domain-containing protein</fullName>
    </submittedName>
</protein>
<dbReference type="Proteomes" id="UP001597294">
    <property type="component" value="Unassembled WGS sequence"/>
</dbReference>
<reference evidence="3" key="1">
    <citation type="journal article" date="2019" name="Int. J. Syst. Evol. Microbiol.">
        <title>The Global Catalogue of Microorganisms (GCM) 10K type strain sequencing project: providing services to taxonomists for standard genome sequencing and annotation.</title>
        <authorList>
            <consortium name="The Broad Institute Genomics Platform"/>
            <consortium name="The Broad Institute Genome Sequencing Center for Infectious Disease"/>
            <person name="Wu L."/>
            <person name="Ma J."/>
        </authorList>
    </citation>
    <scope>NUCLEOTIDE SEQUENCE [LARGE SCALE GENOMIC DNA]</scope>
    <source>
        <strain evidence="3">CGMCC 4.7192</strain>
    </source>
</reference>
<dbReference type="InterPro" id="IPR045492">
    <property type="entry name" value="DUF6434"/>
</dbReference>
<evidence type="ECO:0000313" key="3">
    <source>
        <dbReference type="Proteomes" id="UP001597294"/>
    </source>
</evidence>
<evidence type="ECO:0000259" key="1">
    <source>
        <dbReference type="Pfam" id="PF20026"/>
    </source>
</evidence>
<proteinExistence type="predicted"/>
<feature type="domain" description="DUF6434" evidence="1">
    <location>
        <begin position="16"/>
        <end position="87"/>
    </location>
</feature>
<dbReference type="Pfam" id="PF20026">
    <property type="entry name" value="DUF6434"/>
    <property type="match status" value="1"/>
</dbReference>
<name>A0ABW5BLD2_9PROT</name>
<accession>A0ABW5BLD2</accession>